<evidence type="ECO:0000259" key="7">
    <source>
        <dbReference type="PROSITE" id="PS51007"/>
    </source>
</evidence>
<dbReference type="EMBL" id="FORA01000002">
    <property type="protein sequence ID" value="SFJ03015.1"/>
    <property type="molecule type" value="Genomic_DNA"/>
</dbReference>
<dbReference type="RefSeq" id="WP_092779811.1">
    <property type="nucleotide sequence ID" value="NZ_FORA01000002.1"/>
</dbReference>
<dbReference type="GO" id="GO:0020037">
    <property type="term" value="F:heme binding"/>
    <property type="evidence" value="ECO:0007669"/>
    <property type="project" value="InterPro"/>
</dbReference>
<keyword evidence="9" id="KW-1185">Reference proteome</keyword>
<evidence type="ECO:0000256" key="4">
    <source>
        <dbReference type="ARBA" id="ARBA00022982"/>
    </source>
</evidence>
<gene>
    <name evidence="8" type="ORF">SAMN04488095_2023</name>
</gene>
<keyword evidence="3 6" id="KW-0479">Metal-binding</keyword>
<name>A0A1I3N1Y6_9RHOB</name>
<dbReference type="InterPro" id="IPR051811">
    <property type="entry name" value="Cytochrome_c550/c551-like"/>
</dbReference>
<dbReference type="OrthoDB" id="5514238at2"/>
<accession>A0A1I3N1Y6</accession>
<evidence type="ECO:0000256" key="1">
    <source>
        <dbReference type="ARBA" id="ARBA00022448"/>
    </source>
</evidence>
<keyword evidence="5 6" id="KW-0408">Iron</keyword>
<dbReference type="Proteomes" id="UP000199110">
    <property type="component" value="Unassembled WGS sequence"/>
</dbReference>
<dbReference type="InterPro" id="IPR036909">
    <property type="entry name" value="Cyt_c-like_dom_sf"/>
</dbReference>
<dbReference type="InterPro" id="IPR009056">
    <property type="entry name" value="Cyt_c-like_dom"/>
</dbReference>
<keyword evidence="2 6" id="KW-0349">Heme</keyword>
<dbReference type="PROSITE" id="PS51007">
    <property type="entry name" value="CYTC"/>
    <property type="match status" value="1"/>
</dbReference>
<evidence type="ECO:0000313" key="9">
    <source>
        <dbReference type="Proteomes" id="UP000199110"/>
    </source>
</evidence>
<dbReference type="Pfam" id="PF13442">
    <property type="entry name" value="Cytochrome_CBB3"/>
    <property type="match status" value="1"/>
</dbReference>
<organism evidence="8 9">
    <name type="scientific">Jannaschia pohangensis</name>
    <dbReference type="NCBI Taxonomy" id="390807"/>
    <lineage>
        <taxon>Bacteria</taxon>
        <taxon>Pseudomonadati</taxon>
        <taxon>Pseudomonadota</taxon>
        <taxon>Alphaproteobacteria</taxon>
        <taxon>Rhodobacterales</taxon>
        <taxon>Roseobacteraceae</taxon>
        <taxon>Jannaschia</taxon>
    </lineage>
</organism>
<evidence type="ECO:0000313" key="8">
    <source>
        <dbReference type="EMBL" id="SFJ03015.1"/>
    </source>
</evidence>
<keyword evidence="4" id="KW-0249">Electron transport</keyword>
<dbReference type="GO" id="GO:0009055">
    <property type="term" value="F:electron transfer activity"/>
    <property type="evidence" value="ECO:0007669"/>
    <property type="project" value="InterPro"/>
</dbReference>
<dbReference type="SUPFAM" id="SSF46626">
    <property type="entry name" value="Cytochrome c"/>
    <property type="match status" value="1"/>
</dbReference>
<feature type="domain" description="Cytochrome c" evidence="7">
    <location>
        <begin position="24"/>
        <end position="124"/>
    </location>
</feature>
<keyword evidence="1" id="KW-0813">Transport</keyword>
<reference evidence="8 9" key="1">
    <citation type="submission" date="2016-10" db="EMBL/GenBank/DDBJ databases">
        <authorList>
            <person name="de Groot N.N."/>
        </authorList>
    </citation>
    <scope>NUCLEOTIDE SEQUENCE [LARGE SCALE GENOMIC DNA]</scope>
    <source>
        <strain evidence="8 9">DSM 19073</strain>
    </source>
</reference>
<dbReference type="AlphaFoldDB" id="A0A1I3N1Y6"/>
<dbReference type="PROSITE" id="PS51257">
    <property type="entry name" value="PROKAR_LIPOPROTEIN"/>
    <property type="match status" value="1"/>
</dbReference>
<dbReference type="PANTHER" id="PTHR37823">
    <property type="entry name" value="CYTOCHROME C-553-LIKE"/>
    <property type="match status" value="1"/>
</dbReference>
<evidence type="ECO:0000256" key="3">
    <source>
        <dbReference type="ARBA" id="ARBA00022723"/>
    </source>
</evidence>
<protein>
    <submittedName>
        <fullName evidence="8">Cytochrome C oxidase, cbb3-type, subunit III</fullName>
    </submittedName>
</protein>
<dbReference type="STRING" id="390807.SAMN04488095_2023"/>
<dbReference type="PANTHER" id="PTHR37823:SF1">
    <property type="entry name" value="CYTOCHROME C-553-LIKE"/>
    <property type="match status" value="1"/>
</dbReference>
<dbReference type="Gene3D" id="1.10.760.10">
    <property type="entry name" value="Cytochrome c-like domain"/>
    <property type="match status" value="1"/>
</dbReference>
<proteinExistence type="predicted"/>
<dbReference type="GO" id="GO:0046872">
    <property type="term" value="F:metal ion binding"/>
    <property type="evidence" value="ECO:0007669"/>
    <property type="project" value="UniProtKB-KW"/>
</dbReference>
<sequence length="125" mass="12918">MLRALPFLCLALAACQPVDPEPRVDVERGAALFEQNCAACHGADAKGRIGPDLTTLAARNGGTFPQTRVMAQIDGLARHGKDGAVMPEFGAGDLGPTVVVEHEGLGTPVPADLLALSEYLASIQG</sequence>
<evidence type="ECO:0000256" key="5">
    <source>
        <dbReference type="ARBA" id="ARBA00023004"/>
    </source>
</evidence>
<evidence type="ECO:0000256" key="6">
    <source>
        <dbReference type="PROSITE-ProRule" id="PRU00433"/>
    </source>
</evidence>
<evidence type="ECO:0000256" key="2">
    <source>
        <dbReference type="ARBA" id="ARBA00022617"/>
    </source>
</evidence>